<evidence type="ECO:0000256" key="8">
    <source>
        <dbReference type="ARBA" id="ARBA00023065"/>
    </source>
</evidence>
<keyword evidence="11 12" id="KW-0407">Ion channel</keyword>
<dbReference type="PRINTS" id="PR01078">
    <property type="entry name" value="AMINACHANNEL"/>
</dbReference>
<keyword evidence="10 12" id="KW-0739">Sodium transport</keyword>
<dbReference type="Gene3D" id="2.60.470.10">
    <property type="entry name" value="Acid-sensing ion channels like domains"/>
    <property type="match status" value="1"/>
</dbReference>
<keyword evidence="3 12" id="KW-0813">Transport</keyword>
<keyword evidence="7" id="KW-0915">Sodium</keyword>
<evidence type="ECO:0000313" key="16">
    <source>
        <dbReference type="RefSeq" id="XP_018021886.2"/>
    </source>
</evidence>
<evidence type="ECO:0000256" key="7">
    <source>
        <dbReference type="ARBA" id="ARBA00023053"/>
    </source>
</evidence>
<evidence type="ECO:0000256" key="5">
    <source>
        <dbReference type="ARBA" id="ARBA00022692"/>
    </source>
</evidence>
<feature type="region of interest" description="Disordered" evidence="13">
    <location>
        <begin position="189"/>
        <end position="218"/>
    </location>
</feature>
<dbReference type="InterPro" id="IPR001873">
    <property type="entry name" value="ENaC"/>
</dbReference>
<dbReference type="GO" id="GO:0015280">
    <property type="term" value="F:ligand-gated sodium channel activity"/>
    <property type="evidence" value="ECO:0007669"/>
    <property type="project" value="TreeGrafter"/>
</dbReference>
<dbReference type="OrthoDB" id="10064773at2759"/>
<comment type="similarity">
    <text evidence="2 12">Belongs to the amiloride-sensitive sodium channel (TC 1.A.6) family.</text>
</comment>
<evidence type="ECO:0000256" key="3">
    <source>
        <dbReference type="ARBA" id="ARBA00022448"/>
    </source>
</evidence>
<protein>
    <submittedName>
        <fullName evidence="16">Uncharacterized protein LOC108678058</fullName>
    </submittedName>
</protein>
<keyword evidence="9 14" id="KW-0472">Membrane</keyword>
<accession>A0A8B7P9N0</accession>
<keyword evidence="6 14" id="KW-1133">Transmembrane helix</keyword>
<evidence type="ECO:0000256" key="14">
    <source>
        <dbReference type="SAM" id="Phobius"/>
    </source>
</evidence>
<dbReference type="PANTHER" id="PTHR11690">
    <property type="entry name" value="AMILORIDE-SENSITIVE SODIUM CHANNEL-RELATED"/>
    <property type="match status" value="1"/>
</dbReference>
<evidence type="ECO:0000256" key="6">
    <source>
        <dbReference type="ARBA" id="ARBA00022989"/>
    </source>
</evidence>
<organism evidence="15 16">
    <name type="scientific">Hyalella azteca</name>
    <name type="common">Amphipod</name>
    <dbReference type="NCBI Taxonomy" id="294128"/>
    <lineage>
        <taxon>Eukaryota</taxon>
        <taxon>Metazoa</taxon>
        <taxon>Ecdysozoa</taxon>
        <taxon>Arthropoda</taxon>
        <taxon>Crustacea</taxon>
        <taxon>Multicrustacea</taxon>
        <taxon>Malacostraca</taxon>
        <taxon>Eumalacostraca</taxon>
        <taxon>Peracarida</taxon>
        <taxon>Amphipoda</taxon>
        <taxon>Senticaudata</taxon>
        <taxon>Talitrida</taxon>
        <taxon>Talitroidea</taxon>
        <taxon>Hyalellidae</taxon>
        <taxon>Hyalella</taxon>
    </lineage>
</organism>
<dbReference type="Pfam" id="PF00858">
    <property type="entry name" value="ASC"/>
    <property type="match status" value="1"/>
</dbReference>
<dbReference type="GeneID" id="108678058"/>
<dbReference type="RefSeq" id="XP_018021886.2">
    <property type="nucleotide sequence ID" value="XM_018166397.2"/>
</dbReference>
<evidence type="ECO:0000256" key="1">
    <source>
        <dbReference type="ARBA" id="ARBA00004141"/>
    </source>
</evidence>
<dbReference type="PANTHER" id="PTHR11690:SF248">
    <property type="entry name" value="PICKPOCKET 17, ISOFORM A"/>
    <property type="match status" value="1"/>
</dbReference>
<evidence type="ECO:0000256" key="11">
    <source>
        <dbReference type="ARBA" id="ARBA00023303"/>
    </source>
</evidence>
<evidence type="ECO:0000256" key="9">
    <source>
        <dbReference type="ARBA" id="ARBA00023136"/>
    </source>
</evidence>
<dbReference type="OMA" id="DICEENC"/>
<dbReference type="Gene3D" id="1.10.287.770">
    <property type="entry name" value="YojJ-like"/>
    <property type="match status" value="1"/>
</dbReference>
<keyword evidence="5 12" id="KW-0812">Transmembrane</keyword>
<evidence type="ECO:0000256" key="4">
    <source>
        <dbReference type="ARBA" id="ARBA00022461"/>
    </source>
</evidence>
<name>A0A8B7P9N0_HYAAZ</name>
<dbReference type="KEGG" id="hazt:108678058"/>
<keyword evidence="15" id="KW-1185">Reference proteome</keyword>
<dbReference type="AlphaFoldDB" id="A0A8B7P9N0"/>
<keyword evidence="8 12" id="KW-0406">Ion transport</keyword>
<proteinExistence type="inferred from homology"/>
<sequence length="740" mass="84029">MAEWKLSCRSRLQDEDSWEQPPSDFDMPVEPENRWTRVKTRTKEFLETVTMNGIMQICGARLWLRRLAWLSYLILCTVYSLMQCYNVYNEYMKYPKAVAVQLQTERPAKFPAVTLCSLNPINNEEALRNDSVYGAFIDVQEQNSVAECAGLKNVSDDPLADDICEENCDFELQTYDYYDLSNDTNNDSSTTAFSTGTSQASSTSTTLLSQTPNSTAEPADESALMHIDDALLRLQCNFIYQYQMMQEPLNISIFATDNGTKSYVTSELVRVVGDLKFCPQIELWNAQAVTIRYNRACKKEVYEDFLGNYTGINIVYEETYISPTEMKVSCASGTYTPLEIWLELEKDEMSEKRVQSLISRSRTFDLSDLRGRFAPDRDVAEKTARKREDFVQVCSIDNVHCNYKLFHPYTTKDMGVCYTFNSPHLVKESSPSVSIEDRRKNFKPRASYKTGPQSGLSLTLNLHAASYLSLLSPWSGLRVVLHEPWQAPFPADEGFNLAAGLSHSIAVTKTVMQRIGPPHGQCSDTNTLMFDYSEALCNKLCIEREFRRRCNCTVNEGPAFDSLAKEEEFKAKKFEKCDAFDRFQGLCMQVVTFMATTEIFNCICYPACKEVRYSALISSTNVNHEFLKIVQNIKKFPMGEDLCGDLNSTVRLQIYLASSSYEEIDESPAYTWTTLISNLGGNLGFIGVSLITFFDVVYYLFDVFLILVWPRCYDVSEGVTKSVAPVKKIPKKIIILAGPP</sequence>
<evidence type="ECO:0000256" key="2">
    <source>
        <dbReference type="ARBA" id="ARBA00007193"/>
    </source>
</evidence>
<feature type="compositionally biased region" description="Low complexity" evidence="13">
    <location>
        <begin position="189"/>
        <end position="215"/>
    </location>
</feature>
<dbReference type="GO" id="GO:0005886">
    <property type="term" value="C:plasma membrane"/>
    <property type="evidence" value="ECO:0007669"/>
    <property type="project" value="TreeGrafter"/>
</dbReference>
<evidence type="ECO:0000313" key="15">
    <source>
        <dbReference type="Proteomes" id="UP000694843"/>
    </source>
</evidence>
<feature type="transmembrane region" description="Helical" evidence="14">
    <location>
        <begin position="683"/>
        <end position="701"/>
    </location>
</feature>
<keyword evidence="4 12" id="KW-0894">Sodium channel</keyword>
<evidence type="ECO:0000256" key="10">
    <source>
        <dbReference type="ARBA" id="ARBA00023201"/>
    </source>
</evidence>
<reference evidence="16" key="1">
    <citation type="submission" date="2025-08" db="UniProtKB">
        <authorList>
            <consortium name="RefSeq"/>
        </authorList>
    </citation>
    <scope>IDENTIFICATION</scope>
    <source>
        <tissue evidence="16">Whole organism</tissue>
    </source>
</reference>
<evidence type="ECO:0000256" key="12">
    <source>
        <dbReference type="RuleBase" id="RU000679"/>
    </source>
</evidence>
<gene>
    <name evidence="16" type="primary">LOC108678058</name>
</gene>
<comment type="subcellular location">
    <subcellularLocation>
        <location evidence="1">Membrane</location>
        <topology evidence="1">Multi-pass membrane protein</topology>
    </subcellularLocation>
</comment>
<evidence type="ECO:0000256" key="13">
    <source>
        <dbReference type="SAM" id="MobiDB-lite"/>
    </source>
</evidence>
<dbReference type="Proteomes" id="UP000694843">
    <property type="component" value="Unplaced"/>
</dbReference>